<dbReference type="Gene3D" id="3.40.50.300">
    <property type="entry name" value="P-loop containing nucleotide triphosphate hydrolases"/>
    <property type="match status" value="1"/>
</dbReference>
<accession>A0ABQ8U9X2</accession>
<evidence type="ECO:0000313" key="3">
    <source>
        <dbReference type="Proteomes" id="UP001141327"/>
    </source>
</evidence>
<dbReference type="SUPFAM" id="SSF52540">
    <property type="entry name" value="P-loop containing nucleoside triphosphate hydrolases"/>
    <property type="match status" value="1"/>
</dbReference>
<protein>
    <recommendedName>
        <fullName evidence="1">AAA+ ATPase domain-containing protein</fullName>
    </recommendedName>
</protein>
<dbReference type="EMBL" id="JAPMOS010000082">
    <property type="protein sequence ID" value="KAJ4456115.1"/>
    <property type="molecule type" value="Genomic_DNA"/>
</dbReference>
<evidence type="ECO:0000313" key="2">
    <source>
        <dbReference type="EMBL" id="KAJ4456115.1"/>
    </source>
</evidence>
<dbReference type="Proteomes" id="UP001141327">
    <property type="component" value="Unassembled WGS sequence"/>
</dbReference>
<comment type="caution">
    <text evidence="2">The sequence shown here is derived from an EMBL/GenBank/DDBJ whole genome shotgun (WGS) entry which is preliminary data.</text>
</comment>
<dbReference type="Pfam" id="PF04665">
    <property type="entry name" value="Pox_A32"/>
    <property type="match status" value="1"/>
</dbReference>
<sequence>MARRLTPRQEEDDAEFRSRLRPFDLDEFTREPFTCLIYGTPRSGKSYLLRWMLGQIARGYDIVYVFSISSDAIGYYGEVGIDAGHVLPGFDSAKSRNVLGHMISSANKTVERFNTQGIRVPVDKILPRTLIICDDIISPGGEQRNNGVLNSLATNYRHLNMSLILTTQYVNSISKVMRETVDHHILFKHESKTALDYFASSCFAWAHWKPSVQYLISAYTGNHRCIIVRNHFVYCVQGTVKKSVRSLSSIRAY</sequence>
<gene>
    <name evidence="2" type="ORF">PAPYR_8808</name>
</gene>
<keyword evidence="3" id="KW-1185">Reference proteome</keyword>
<reference evidence="2" key="1">
    <citation type="journal article" date="2022" name="bioRxiv">
        <title>Genomics of Preaxostyla Flagellates Illuminates Evolutionary Transitions and the Path Towards Mitochondrial Loss.</title>
        <authorList>
            <person name="Novak L.V.F."/>
            <person name="Treitli S.C."/>
            <person name="Pyrih J."/>
            <person name="Halakuc P."/>
            <person name="Pipaliya S.V."/>
            <person name="Vacek V."/>
            <person name="Brzon O."/>
            <person name="Soukal P."/>
            <person name="Eme L."/>
            <person name="Dacks J.B."/>
            <person name="Karnkowska A."/>
            <person name="Elias M."/>
            <person name="Hampl V."/>
        </authorList>
    </citation>
    <scope>NUCLEOTIDE SEQUENCE</scope>
    <source>
        <strain evidence="2">RCP-MX</strain>
    </source>
</reference>
<evidence type="ECO:0000259" key="1">
    <source>
        <dbReference type="SMART" id="SM00382"/>
    </source>
</evidence>
<feature type="domain" description="AAA+ ATPase" evidence="1">
    <location>
        <begin position="31"/>
        <end position="191"/>
    </location>
</feature>
<dbReference type="InterPro" id="IPR027417">
    <property type="entry name" value="P-loop_NTPase"/>
</dbReference>
<dbReference type="InterPro" id="IPR003593">
    <property type="entry name" value="AAA+_ATPase"/>
</dbReference>
<name>A0ABQ8U9X2_9EUKA</name>
<dbReference type="SMART" id="SM00382">
    <property type="entry name" value="AAA"/>
    <property type="match status" value="1"/>
</dbReference>
<dbReference type="InterPro" id="IPR006758">
    <property type="entry name" value="A32L"/>
</dbReference>
<organism evidence="2 3">
    <name type="scientific">Paratrimastix pyriformis</name>
    <dbReference type="NCBI Taxonomy" id="342808"/>
    <lineage>
        <taxon>Eukaryota</taxon>
        <taxon>Metamonada</taxon>
        <taxon>Preaxostyla</taxon>
        <taxon>Paratrimastigidae</taxon>
        <taxon>Paratrimastix</taxon>
    </lineage>
</organism>
<proteinExistence type="predicted"/>